<dbReference type="EMBL" id="WNWS01000255">
    <property type="protein sequence ID" value="KAE9972956.1"/>
    <property type="molecule type" value="Genomic_DNA"/>
</dbReference>
<feature type="compositionally biased region" description="Basic and acidic residues" evidence="1">
    <location>
        <begin position="407"/>
        <end position="428"/>
    </location>
</feature>
<keyword evidence="6" id="KW-1185">Reference proteome</keyword>
<feature type="region of interest" description="Disordered" evidence="1">
    <location>
        <begin position="119"/>
        <end position="182"/>
    </location>
</feature>
<dbReference type="AlphaFoldDB" id="A0A8H3VQJ4"/>
<dbReference type="EMBL" id="WNWR01000065">
    <property type="protein sequence ID" value="KAE9992265.1"/>
    <property type="molecule type" value="Genomic_DNA"/>
</dbReference>
<feature type="compositionally biased region" description="Basic residues" evidence="1">
    <location>
        <begin position="156"/>
        <end position="169"/>
    </location>
</feature>
<feature type="compositionally biased region" description="Low complexity" evidence="1">
    <location>
        <begin position="132"/>
        <end position="149"/>
    </location>
</feature>
<dbReference type="EMBL" id="WNWQ01002321">
    <property type="protein sequence ID" value="KAE9961164.1"/>
    <property type="molecule type" value="Genomic_DNA"/>
</dbReference>
<feature type="compositionally biased region" description="Basic residues" evidence="1">
    <location>
        <begin position="296"/>
        <end position="313"/>
    </location>
</feature>
<dbReference type="OrthoDB" id="3943983at2759"/>
<evidence type="ECO:0000313" key="4">
    <source>
        <dbReference type="EMBL" id="KAE9992265.1"/>
    </source>
</evidence>
<evidence type="ECO:0000313" key="5">
    <source>
        <dbReference type="Proteomes" id="UP000447873"/>
    </source>
</evidence>
<dbReference type="Proteomes" id="UP000490939">
    <property type="component" value="Unassembled WGS sequence"/>
</dbReference>
<name>A0A8H3VQJ4_VENIN</name>
<feature type="compositionally biased region" description="Basic and acidic residues" evidence="1">
    <location>
        <begin position="363"/>
        <end position="373"/>
    </location>
</feature>
<feature type="region of interest" description="Disordered" evidence="1">
    <location>
        <begin position="204"/>
        <end position="374"/>
    </location>
</feature>
<protein>
    <submittedName>
        <fullName evidence="4">Uncharacterized protein</fullName>
    </submittedName>
</protein>
<accession>A0A8H3VQJ4</accession>
<dbReference type="Proteomes" id="UP000433883">
    <property type="component" value="Unassembled WGS sequence"/>
</dbReference>
<sequence length="517" mass="56040">MAPPTSPATTKKAILNPPTFIRRVLRLATRINELAHEIDASQSAPNTDLFPEFLKSALLNLDSNVLIYGSFLANVSVEEAARLEPLRVANETALVGLRAVRDADKKARAAAVRDEKKAAKQAILDADPSPTPQTSTTSTTSTTTYPPGTRLTKAGVPKKKSGPKPGSHRTPKEEKVEPTRAEIEQQRARGVGQPEALALLAEHFASSPVRQLSPVKSKAIKEEEVESAGLKRKKGRTSEITDAPTSDESKAEMRAIKKMKKSRLSKGTVVEEKDQPASSPPAQPMNEETEATHPSPAKKQKKSKEHRKEKKEKRKSDVSMKDATPIPSPVSTPIPTSTSKSKSKKEKGRFADKFHPYKKTGKHDKPTPSKDANDVVTEVGNADAEVYETEDITAEVDEKMRRHRARIAKEDRARELGVNPSEKHKRESLGTAGPSPRLSRGSIHNETLSAKKRKTNDGGGDVGVVGAVGVVGGKKGRSAEEEKRKKKRREEKAVRKGRQAPVDGGGDVVMSGGGLSE</sequence>
<feature type="region of interest" description="Disordered" evidence="1">
    <location>
        <begin position="405"/>
        <end position="517"/>
    </location>
</feature>
<feature type="compositionally biased region" description="Basic and acidic residues" evidence="1">
    <location>
        <begin position="170"/>
        <end position="182"/>
    </location>
</feature>
<gene>
    <name evidence="2" type="ORF">BLS_003589</name>
    <name evidence="4" type="ORF">EG327_009643</name>
    <name evidence="3" type="ORF">EG328_004670</name>
</gene>
<dbReference type="Proteomes" id="UP000447873">
    <property type="component" value="Unassembled WGS sequence"/>
</dbReference>
<proteinExistence type="predicted"/>
<organism evidence="4 6">
    <name type="scientific">Venturia inaequalis</name>
    <name type="common">Apple scab fungus</name>
    <dbReference type="NCBI Taxonomy" id="5025"/>
    <lineage>
        <taxon>Eukaryota</taxon>
        <taxon>Fungi</taxon>
        <taxon>Dikarya</taxon>
        <taxon>Ascomycota</taxon>
        <taxon>Pezizomycotina</taxon>
        <taxon>Dothideomycetes</taxon>
        <taxon>Pleosporomycetidae</taxon>
        <taxon>Venturiales</taxon>
        <taxon>Venturiaceae</taxon>
        <taxon>Venturia</taxon>
    </lineage>
</organism>
<feature type="compositionally biased region" description="Gly residues" evidence="1">
    <location>
        <begin position="503"/>
        <end position="517"/>
    </location>
</feature>
<evidence type="ECO:0000256" key="1">
    <source>
        <dbReference type="SAM" id="MobiDB-lite"/>
    </source>
</evidence>
<evidence type="ECO:0000313" key="6">
    <source>
        <dbReference type="Proteomes" id="UP000490939"/>
    </source>
</evidence>
<evidence type="ECO:0000313" key="2">
    <source>
        <dbReference type="EMBL" id="KAE9961164.1"/>
    </source>
</evidence>
<reference evidence="4 6" key="1">
    <citation type="submission" date="2019-07" db="EMBL/GenBank/DDBJ databases">
        <title>Venturia inaequalis Genome Resource.</title>
        <authorList>
            <person name="Lichtner F.J."/>
        </authorList>
    </citation>
    <scope>NUCLEOTIDE SEQUENCE [LARGE SCALE GENOMIC DNA]</scope>
    <source>
        <strain evidence="3 5">120213</strain>
        <strain evidence="2">Bline_iso_100314</strain>
        <strain evidence="4 6">DMI_063113</strain>
    </source>
</reference>
<comment type="caution">
    <text evidence="4">The sequence shown here is derived from an EMBL/GenBank/DDBJ whole genome shotgun (WGS) entry which is preliminary data.</text>
</comment>
<evidence type="ECO:0000313" key="3">
    <source>
        <dbReference type="EMBL" id="KAE9972956.1"/>
    </source>
</evidence>